<dbReference type="InterPro" id="IPR001025">
    <property type="entry name" value="BAH_dom"/>
</dbReference>
<keyword evidence="4" id="KW-1185">Reference proteome</keyword>
<name>A0AAX6FHH5_IRIPA</name>
<dbReference type="GO" id="GO:0003682">
    <property type="term" value="F:chromatin binding"/>
    <property type="evidence" value="ECO:0007669"/>
    <property type="project" value="InterPro"/>
</dbReference>
<dbReference type="PANTHER" id="PTHR31917">
    <property type="entry name" value="AGENET DOMAIN-CONTAINING PROTEIN-RELATED"/>
    <property type="match status" value="1"/>
</dbReference>
<protein>
    <recommendedName>
        <fullName evidence="2">BAH domain-containing protein</fullName>
    </recommendedName>
</protein>
<evidence type="ECO:0000313" key="4">
    <source>
        <dbReference type="Proteomes" id="UP001140949"/>
    </source>
</evidence>
<dbReference type="InterPro" id="IPR043151">
    <property type="entry name" value="BAH_sf"/>
</dbReference>
<dbReference type="Pfam" id="PF01426">
    <property type="entry name" value="BAH"/>
    <property type="match status" value="1"/>
</dbReference>
<feature type="region of interest" description="Disordered" evidence="1">
    <location>
        <begin position="598"/>
        <end position="655"/>
    </location>
</feature>
<dbReference type="Proteomes" id="UP001140949">
    <property type="component" value="Unassembled WGS sequence"/>
</dbReference>
<organism evidence="3 4">
    <name type="scientific">Iris pallida</name>
    <name type="common">Sweet iris</name>
    <dbReference type="NCBI Taxonomy" id="29817"/>
    <lineage>
        <taxon>Eukaryota</taxon>
        <taxon>Viridiplantae</taxon>
        <taxon>Streptophyta</taxon>
        <taxon>Embryophyta</taxon>
        <taxon>Tracheophyta</taxon>
        <taxon>Spermatophyta</taxon>
        <taxon>Magnoliopsida</taxon>
        <taxon>Liliopsida</taxon>
        <taxon>Asparagales</taxon>
        <taxon>Iridaceae</taxon>
        <taxon>Iridoideae</taxon>
        <taxon>Irideae</taxon>
        <taxon>Iris</taxon>
    </lineage>
</organism>
<dbReference type="PROSITE" id="PS51038">
    <property type="entry name" value="BAH"/>
    <property type="match status" value="1"/>
</dbReference>
<evidence type="ECO:0000256" key="1">
    <source>
        <dbReference type="SAM" id="MobiDB-lite"/>
    </source>
</evidence>
<dbReference type="AlphaFoldDB" id="A0AAX6FHH5"/>
<accession>A0AAX6FHH5</accession>
<dbReference type="InterPro" id="IPR008395">
    <property type="entry name" value="Agenet-like_dom"/>
</dbReference>
<evidence type="ECO:0000313" key="3">
    <source>
        <dbReference type="EMBL" id="KAJ6815431.1"/>
    </source>
</evidence>
<dbReference type="CDD" id="cd20405">
    <property type="entry name" value="Tudor_Agenet_AtDUF_rpt1_3"/>
    <property type="match status" value="1"/>
</dbReference>
<gene>
    <name evidence="3" type="ORF">M6B38_133015</name>
</gene>
<evidence type="ECO:0000259" key="2">
    <source>
        <dbReference type="PROSITE" id="PS51038"/>
    </source>
</evidence>
<dbReference type="EMBL" id="JANAVB010028820">
    <property type="protein sequence ID" value="KAJ6815431.1"/>
    <property type="molecule type" value="Genomic_DNA"/>
</dbReference>
<dbReference type="InterPro" id="IPR014002">
    <property type="entry name" value="Agenet_dom_plant"/>
</dbReference>
<dbReference type="SMART" id="SM00743">
    <property type="entry name" value="Agenet"/>
    <property type="match status" value="2"/>
</dbReference>
<dbReference type="PANTHER" id="PTHR31917:SF101">
    <property type="entry name" value="OS07G0607300 PROTEIN"/>
    <property type="match status" value="1"/>
</dbReference>
<sequence length="655" mass="73172">MMSGNPSPLLPDFVEWREEFVNQDRGSRLVHYYLEDSSGGSHLAVVGTERSLRHMLYVVDDDFCRRLLGGGGGSDEDGSSGLLPTALKWRARREVVNWLSSFLPRKKMRSGDHSKSPSYIRTPTLGSEMGINGSSVSGNYLRKPMNPVRTLNGHNSDIIWSGVSWTCGKQLLHYRAFCRNGITIPIHSFVLVMSEEENCYLAYLEDMYEDKKGQKKVKVRWFHQSQEFACKIPPPTPHPSEVFITRISQVISAECVDDVATVLTPDHYEKCLATLQYSSSVGIRLCFRQYSKSKFKLFDVSTLRGYFNQPVLSCLDVCTLSGEEGELGHGSTVNCGGSKRIRSVKGQQKFLTDHLGIRSPGHAGHITNWRPSYQNLRCDSTARRPFSVKFIGPRSWFTPPFKIDERVELLCQDSGIRGCWFKCTVLQVSHKRLKVRYDDIQNEDGGGNLEEWIPAFRTAAPDKLNMRCKGRLTTRPCPSSHHLPENVALSVGTAVDAWWSDGWWEGIVIGGDSCTDDGLQVYFPGENISLTCGKRSLRISRDWLGNQWVDIKAKPDILSLISPISLGEKLTASSILVKGAQSGSSAMSDRGAVAIQTHSNEEETQVEAHLGENDDGSPENTKQLSPRKRQRGEDAEGCSNDEISIDCNDKLKPKI</sequence>
<reference evidence="3" key="1">
    <citation type="journal article" date="2023" name="GigaByte">
        <title>Genome assembly of the bearded iris, Iris pallida Lam.</title>
        <authorList>
            <person name="Bruccoleri R.E."/>
            <person name="Oakeley E.J."/>
            <person name="Faust A.M.E."/>
            <person name="Altorfer M."/>
            <person name="Dessus-Babus S."/>
            <person name="Burckhardt D."/>
            <person name="Oertli M."/>
            <person name="Naumann U."/>
            <person name="Petersen F."/>
            <person name="Wong J."/>
        </authorList>
    </citation>
    <scope>NUCLEOTIDE SEQUENCE</scope>
    <source>
        <strain evidence="3">GSM-AAB239-AS_SAM_17_03QT</strain>
    </source>
</reference>
<dbReference type="Gene3D" id="2.30.30.490">
    <property type="match status" value="1"/>
</dbReference>
<dbReference type="Pfam" id="PF05641">
    <property type="entry name" value="Agenet"/>
    <property type="match status" value="1"/>
</dbReference>
<comment type="caution">
    <text evidence="3">The sequence shown here is derived from an EMBL/GenBank/DDBJ whole genome shotgun (WGS) entry which is preliminary data.</text>
</comment>
<proteinExistence type="predicted"/>
<reference evidence="3" key="2">
    <citation type="submission" date="2023-04" db="EMBL/GenBank/DDBJ databases">
        <authorList>
            <person name="Bruccoleri R.E."/>
            <person name="Oakeley E.J."/>
            <person name="Faust A.-M."/>
            <person name="Dessus-Babus S."/>
            <person name="Altorfer M."/>
            <person name="Burckhardt D."/>
            <person name="Oertli M."/>
            <person name="Naumann U."/>
            <person name="Petersen F."/>
            <person name="Wong J."/>
        </authorList>
    </citation>
    <scope>NUCLEOTIDE SEQUENCE</scope>
    <source>
        <strain evidence="3">GSM-AAB239-AS_SAM_17_03QT</strain>
        <tissue evidence="3">Leaf</tissue>
    </source>
</reference>
<dbReference type="CDD" id="cd04721">
    <property type="entry name" value="BAH_plant_1"/>
    <property type="match status" value="1"/>
</dbReference>
<feature type="domain" description="BAH" evidence="2">
    <location>
        <begin position="182"/>
        <end position="301"/>
    </location>
</feature>